<dbReference type="GO" id="GO:0016757">
    <property type="term" value="F:glycosyltransferase activity"/>
    <property type="evidence" value="ECO:0007669"/>
    <property type="project" value="InterPro"/>
</dbReference>
<feature type="transmembrane region" description="Helical" evidence="13">
    <location>
        <begin position="177"/>
        <end position="198"/>
    </location>
</feature>
<dbReference type="EC" id="2.4.2.46" evidence="4"/>
<dbReference type="STRING" id="47312.SAMN04489765_0419"/>
<keyword evidence="8 13" id="KW-0812">Transmembrane</keyword>
<evidence type="ECO:0000256" key="6">
    <source>
        <dbReference type="ARBA" id="ARBA00022475"/>
    </source>
</evidence>
<evidence type="ECO:0000256" key="13">
    <source>
        <dbReference type="SAM" id="Phobius"/>
    </source>
</evidence>
<accession>A0A1H1AWK4</accession>
<dbReference type="GO" id="GO:0045227">
    <property type="term" value="P:capsule polysaccharide biosynthetic process"/>
    <property type="evidence" value="ECO:0007669"/>
    <property type="project" value="UniProtKB-UniPathway"/>
</dbReference>
<evidence type="ECO:0000256" key="12">
    <source>
        <dbReference type="ARBA" id="ARBA00034030"/>
    </source>
</evidence>
<dbReference type="Pfam" id="PF12249">
    <property type="entry name" value="AftA_C"/>
    <property type="match status" value="1"/>
</dbReference>
<evidence type="ECO:0000256" key="11">
    <source>
        <dbReference type="ARBA" id="ARBA00033184"/>
    </source>
</evidence>
<comment type="similarity">
    <text evidence="3">Belongs to the glycosyltransferase 85 family.</text>
</comment>
<dbReference type="UniPathway" id="UPA00963"/>
<dbReference type="Proteomes" id="UP000183053">
    <property type="component" value="Unassembled WGS sequence"/>
</dbReference>
<comment type="pathway">
    <text evidence="2">Cell wall biogenesis; cell wall polysaccharide biosynthesis.</text>
</comment>
<evidence type="ECO:0000256" key="10">
    <source>
        <dbReference type="ARBA" id="ARBA00023136"/>
    </source>
</evidence>
<protein>
    <recommendedName>
        <fullName evidence="5">Galactan 5-O-arabinofuranosyltransferase</fullName>
        <ecNumber evidence="4">2.4.2.46</ecNumber>
    </recommendedName>
    <alternativeName>
        <fullName evidence="11">Arabinofuranosyltransferase AftA</fullName>
    </alternativeName>
</protein>
<dbReference type="InterPro" id="IPR020963">
    <property type="entry name" value="ArabinofuranosylTrfase_AftA_N"/>
</dbReference>
<feature type="transmembrane region" description="Helical" evidence="13">
    <location>
        <begin position="205"/>
        <end position="221"/>
    </location>
</feature>
<evidence type="ECO:0000256" key="9">
    <source>
        <dbReference type="ARBA" id="ARBA00022989"/>
    </source>
</evidence>
<evidence type="ECO:0000256" key="3">
    <source>
        <dbReference type="ARBA" id="ARBA00009655"/>
    </source>
</evidence>
<feature type="transmembrane region" description="Helical" evidence="13">
    <location>
        <begin position="92"/>
        <end position="112"/>
    </location>
</feature>
<evidence type="ECO:0000259" key="14">
    <source>
        <dbReference type="Pfam" id="PF12249"/>
    </source>
</evidence>
<dbReference type="GO" id="GO:0044038">
    <property type="term" value="P:cell wall macromolecule biosynthetic process"/>
    <property type="evidence" value="ECO:0007669"/>
    <property type="project" value="InterPro"/>
</dbReference>
<feature type="transmembrane region" description="Helical" evidence="13">
    <location>
        <begin position="303"/>
        <end position="326"/>
    </location>
</feature>
<evidence type="ECO:0000256" key="4">
    <source>
        <dbReference type="ARBA" id="ARBA00012037"/>
    </source>
</evidence>
<proteinExistence type="inferred from homology"/>
<evidence type="ECO:0000256" key="8">
    <source>
        <dbReference type="ARBA" id="ARBA00022692"/>
    </source>
</evidence>
<organism evidence="16 17">
    <name type="scientific">Tsukamurella pulmonis</name>
    <dbReference type="NCBI Taxonomy" id="47312"/>
    <lineage>
        <taxon>Bacteria</taxon>
        <taxon>Bacillati</taxon>
        <taxon>Actinomycetota</taxon>
        <taxon>Actinomycetes</taxon>
        <taxon>Mycobacteriales</taxon>
        <taxon>Tsukamurellaceae</taxon>
        <taxon>Tsukamurella</taxon>
    </lineage>
</organism>
<comment type="catalytic activity">
    <reaction evidence="12">
        <text>Adds an alpha-D-arabinofuranosyl group from trans,octacis-decaprenylphospho-beta-D-arabinofuranose at the 5-O-position of the eighth, tenth and twelfth galactofuranose unit of the galactofuranan chain of [beta-D-galactofuranosyl-(1-&gt;5)-beta-D-galactofuranosyl-(1-&gt;6)]14-beta-D-galactofuranosyl-(1-&gt;5)-beta-D-galactofuranosyl-(1-&gt;4)-alpha-L-rhamnopyranosyl-(1-&gt;3)-N-acetyl-alpha-D-glucosaminyl-diphospho-trans,octacis-decaprenol.</text>
        <dbReference type="EC" id="2.4.2.46"/>
    </reaction>
</comment>
<feature type="transmembrane region" description="Helical" evidence="13">
    <location>
        <begin position="22"/>
        <end position="44"/>
    </location>
</feature>
<keyword evidence="9 13" id="KW-1133">Transmembrane helix</keyword>
<comment type="subcellular location">
    <subcellularLocation>
        <location evidence="1">Cell membrane</location>
        <topology evidence="1">Multi-pass membrane protein</topology>
    </subcellularLocation>
</comment>
<keyword evidence="10 13" id="KW-0472">Membrane</keyword>
<evidence type="ECO:0000256" key="7">
    <source>
        <dbReference type="ARBA" id="ARBA00022679"/>
    </source>
</evidence>
<feature type="transmembrane region" description="Helical" evidence="13">
    <location>
        <begin position="381"/>
        <end position="401"/>
    </location>
</feature>
<feature type="transmembrane region" description="Helical" evidence="13">
    <location>
        <begin position="251"/>
        <end position="267"/>
    </location>
</feature>
<evidence type="ECO:0000256" key="5">
    <source>
        <dbReference type="ARBA" id="ARBA00020482"/>
    </source>
</evidence>
<dbReference type="GO" id="GO:0005886">
    <property type="term" value="C:plasma membrane"/>
    <property type="evidence" value="ECO:0007669"/>
    <property type="project" value="UniProtKB-SubCell"/>
</dbReference>
<feature type="transmembrane region" description="Helical" evidence="13">
    <location>
        <begin position="227"/>
        <end position="244"/>
    </location>
</feature>
<name>A0A1H1AWK4_9ACTN</name>
<sequence>MTDTRTEPGTVAPTAPPRARDLVLDLAAAAILAAAVGVIGWFAISSVDWPAYSSSNVTRAFATVFQVIAIAVLAGCAVLLSRPVRAWQARTARLLSFATVAGFVTVTLGLPLGGTKLYLGGISVDQQFRTEYLTRFTSSPRLADMTYIDMPPLYSPGWFWLGGRFAKVFGMEGWEAFQPWSIISLAVAAAVALALWLAVTTPARALAATLATTIAMLLYGSAEPYGAAVAVVLPPVLIIAWSAILHGRRGALVLTGVYLGVAVWFYTLYLGVAAFTVVLMGLVALAATWFRERRFEWRYPARVAVMGVIAIVIGIPAYGPFLLRVARDGTDSKGSAFHYLPEQGSVLSLPMLHFSLLGALGLIGIVWILVKARTTASAQALGLAVAGSYLWALLSMAASPVGTTLLGFRTEPVLHVLLAAAGALGAVTMVGALGEGYPRYRDAGVVLGAVAAIGVAQTIPAQLAGEIAVAYSDTDGHGERGDRRPAGAESSYKDVDAAILAATGKPRTDTVVLTADYGFLAVYPYWGFQNLTSNYANPLAHFTARSAAIESWSELETPDELIKALDETPWRAPDAFVFRRSSDGLSLRLAEDVYPNDPNVRRYTVVFPEKLFEDPRFTVTETGPFVVIVRK</sequence>
<keyword evidence="7 16" id="KW-0808">Transferase</keyword>
<feature type="domain" description="Arabinofuranosyltransferase AftA C-terminal" evidence="14">
    <location>
        <begin position="459"/>
        <end position="630"/>
    </location>
</feature>
<keyword evidence="17" id="KW-1185">Reference proteome</keyword>
<dbReference type="RefSeq" id="WP_082756348.1">
    <property type="nucleotide sequence ID" value="NZ_FNLF01000002.1"/>
</dbReference>
<dbReference type="AlphaFoldDB" id="A0A1H1AWK4"/>
<feature type="domain" description="Arabinofuranosyltransferase AftA N-terminal" evidence="15">
    <location>
        <begin position="26"/>
        <end position="453"/>
    </location>
</feature>
<evidence type="ECO:0000259" key="15">
    <source>
        <dbReference type="Pfam" id="PF12250"/>
    </source>
</evidence>
<evidence type="ECO:0000313" key="17">
    <source>
        <dbReference type="Proteomes" id="UP000183053"/>
    </source>
</evidence>
<keyword evidence="6" id="KW-1003">Cell membrane</keyword>
<dbReference type="OrthoDB" id="4775300at2"/>
<feature type="transmembrane region" description="Helical" evidence="13">
    <location>
        <begin position="413"/>
        <end position="433"/>
    </location>
</feature>
<reference evidence="17" key="1">
    <citation type="submission" date="2016-10" db="EMBL/GenBank/DDBJ databases">
        <authorList>
            <person name="Varghese N."/>
            <person name="Submissions S."/>
        </authorList>
    </citation>
    <scope>NUCLEOTIDE SEQUENCE [LARGE SCALE GENOMIC DNA]</scope>
    <source>
        <strain evidence="17">DSM 44142</strain>
    </source>
</reference>
<gene>
    <name evidence="16" type="ORF">SAMN04489765_0419</name>
</gene>
<feature type="transmembrane region" description="Helical" evidence="13">
    <location>
        <begin position="60"/>
        <end position="80"/>
    </location>
</feature>
<feature type="transmembrane region" description="Helical" evidence="13">
    <location>
        <begin position="346"/>
        <end position="369"/>
    </location>
</feature>
<evidence type="ECO:0000313" key="16">
    <source>
        <dbReference type="EMBL" id="SDQ44049.1"/>
    </source>
</evidence>
<evidence type="ECO:0000256" key="2">
    <source>
        <dbReference type="ARBA" id="ARBA00004776"/>
    </source>
</evidence>
<dbReference type="EMBL" id="FNLF01000002">
    <property type="protein sequence ID" value="SDQ44049.1"/>
    <property type="molecule type" value="Genomic_DNA"/>
</dbReference>
<dbReference type="InterPro" id="IPR020959">
    <property type="entry name" value="ArabinofuranosylTrfase_AftA_C"/>
</dbReference>
<evidence type="ECO:0000256" key="1">
    <source>
        <dbReference type="ARBA" id="ARBA00004651"/>
    </source>
</evidence>
<dbReference type="Pfam" id="PF12250">
    <property type="entry name" value="AftA_N"/>
    <property type="match status" value="1"/>
</dbReference>
<feature type="transmembrane region" description="Helical" evidence="13">
    <location>
        <begin position="273"/>
        <end position="291"/>
    </location>
</feature>